<feature type="transmembrane region" description="Helical" evidence="7">
    <location>
        <begin position="222"/>
        <end position="247"/>
    </location>
</feature>
<accession>A0A948TJ43</accession>
<evidence type="ECO:0000256" key="4">
    <source>
        <dbReference type="ARBA" id="ARBA00022692"/>
    </source>
</evidence>
<keyword evidence="9" id="KW-0012">Acyltransferase</keyword>
<keyword evidence="6 7" id="KW-0472">Membrane</keyword>
<reference evidence="9" key="1">
    <citation type="journal article" date="2021" name="PeerJ">
        <title>Extensive microbial diversity within the chicken gut microbiome revealed by metagenomics and culture.</title>
        <authorList>
            <person name="Gilroy R."/>
            <person name="Ravi A."/>
            <person name="Getino M."/>
            <person name="Pursley I."/>
            <person name="Horton D.L."/>
            <person name="Alikhan N.F."/>
            <person name="Baker D."/>
            <person name="Gharbi K."/>
            <person name="Hall N."/>
            <person name="Watson M."/>
            <person name="Adriaenssens E.M."/>
            <person name="Foster-Nyarko E."/>
            <person name="Jarju S."/>
            <person name="Secka A."/>
            <person name="Antonio M."/>
            <person name="Oren A."/>
            <person name="Chaudhuri R.R."/>
            <person name="La Ragione R."/>
            <person name="Hildebrand F."/>
            <person name="Pallen M.J."/>
        </authorList>
    </citation>
    <scope>NUCLEOTIDE SEQUENCE</scope>
    <source>
        <strain evidence="9">F6-6636</strain>
    </source>
</reference>
<reference evidence="9" key="2">
    <citation type="submission" date="2021-04" db="EMBL/GenBank/DDBJ databases">
        <authorList>
            <person name="Gilroy R."/>
        </authorList>
    </citation>
    <scope>NUCLEOTIDE SEQUENCE</scope>
    <source>
        <strain evidence="9">F6-6636</strain>
    </source>
</reference>
<dbReference type="AlphaFoldDB" id="A0A948TJ43"/>
<feature type="transmembrane region" description="Helical" evidence="7">
    <location>
        <begin position="61"/>
        <end position="82"/>
    </location>
</feature>
<gene>
    <name evidence="9" type="ORF">H9901_02655</name>
</gene>
<evidence type="ECO:0000256" key="3">
    <source>
        <dbReference type="ARBA" id="ARBA00022475"/>
    </source>
</evidence>
<keyword evidence="5 7" id="KW-1133">Transmembrane helix</keyword>
<evidence type="ECO:0000256" key="5">
    <source>
        <dbReference type="ARBA" id="ARBA00022989"/>
    </source>
</evidence>
<feature type="domain" description="Acyltransferase 3" evidence="8">
    <location>
        <begin position="16"/>
        <end position="350"/>
    </location>
</feature>
<sequence>MDNNHLGQVKSKRQSNIELLRIIAMVLIIFHHFIVHGVLNYDLPAMTLPFRYIPSNMVSQLIASGGKVGVDLFVIITGYFLVTTTLDSGKMKRRLKSLLGQIWFYSITIFIFNCVTHIIQPNAGMIVKVFLPVCYGTYWFATAYVILYLFVPYINKCLMQLSQKEHLHLLMIMICVISLLPTFLPSSFKLCVNSVSQFILYYVTGAYLRRFPLEWHQWRESWIGFGIFTLSTLAMWGSVIILNLLALLRHSRFIYSNTFYFSSSQSFIIYAMAAGLFIWGKHWRVPSSRFINTVAGTVFGVYLIHDNPFSEEILWQHWLNLPSLIRGDWRHIIIGALIVCPLVFIVCSLIEYLRQIIFKIISKWWHTTANHK</sequence>
<protein>
    <submittedName>
        <fullName evidence="9">Acyltransferase</fullName>
    </submittedName>
</protein>
<dbReference type="PANTHER" id="PTHR40074:SF2">
    <property type="entry name" value="O-ACETYLTRANSFERASE WECH"/>
    <property type="match status" value="1"/>
</dbReference>
<keyword evidence="3" id="KW-1003">Cell membrane</keyword>
<dbReference type="EMBL" id="JAHLFS010000033">
    <property type="protein sequence ID" value="MBU3851578.1"/>
    <property type="molecule type" value="Genomic_DNA"/>
</dbReference>
<evidence type="ECO:0000313" key="9">
    <source>
        <dbReference type="EMBL" id="MBU3851578.1"/>
    </source>
</evidence>
<dbReference type="GO" id="GO:0005886">
    <property type="term" value="C:plasma membrane"/>
    <property type="evidence" value="ECO:0007669"/>
    <property type="project" value="UniProtKB-SubCell"/>
</dbReference>
<dbReference type="PANTHER" id="PTHR40074">
    <property type="entry name" value="O-ACETYLTRANSFERASE WECH"/>
    <property type="match status" value="1"/>
</dbReference>
<feature type="transmembrane region" description="Helical" evidence="7">
    <location>
        <begin position="166"/>
        <end position="184"/>
    </location>
</feature>
<proteinExistence type="inferred from homology"/>
<evidence type="ECO:0000256" key="6">
    <source>
        <dbReference type="ARBA" id="ARBA00023136"/>
    </source>
</evidence>
<comment type="caution">
    <text evidence="9">The sequence shown here is derived from an EMBL/GenBank/DDBJ whole genome shotgun (WGS) entry which is preliminary data.</text>
</comment>
<feature type="transmembrane region" description="Helical" evidence="7">
    <location>
        <begin position="20"/>
        <end position="41"/>
    </location>
</feature>
<evidence type="ECO:0000256" key="1">
    <source>
        <dbReference type="ARBA" id="ARBA00004651"/>
    </source>
</evidence>
<dbReference type="Pfam" id="PF01757">
    <property type="entry name" value="Acyl_transf_3"/>
    <property type="match status" value="1"/>
</dbReference>
<dbReference type="InterPro" id="IPR002656">
    <property type="entry name" value="Acyl_transf_3_dom"/>
</dbReference>
<keyword evidence="9" id="KW-0808">Transferase</keyword>
<organism evidence="9 10">
    <name type="scientific">Candidatus Paralactobacillus gallistercoris</name>
    <dbReference type="NCBI Taxonomy" id="2838724"/>
    <lineage>
        <taxon>Bacteria</taxon>
        <taxon>Bacillati</taxon>
        <taxon>Bacillota</taxon>
        <taxon>Bacilli</taxon>
        <taxon>Lactobacillales</taxon>
        <taxon>Lactobacillaceae</taxon>
        <taxon>Lactobacillus</taxon>
    </lineage>
</organism>
<dbReference type="GO" id="GO:0016413">
    <property type="term" value="F:O-acetyltransferase activity"/>
    <property type="evidence" value="ECO:0007669"/>
    <property type="project" value="TreeGrafter"/>
</dbReference>
<keyword evidence="4 7" id="KW-0812">Transmembrane</keyword>
<evidence type="ECO:0000256" key="2">
    <source>
        <dbReference type="ARBA" id="ARBA00007400"/>
    </source>
</evidence>
<evidence type="ECO:0000313" key="10">
    <source>
        <dbReference type="Proteomes" id="UP000777303"/>
    </source>
</evidence>
<comment type="subcellular location">
    <subcellularLocation>
        <location evidence="1">Cell membrane</location>
        <topology evidence="1">Multi-pass membrane protein</topology>
    </subcellularLocation>
</comment>
<feature type="transmembrane region" description="Helical" evidence="7">
    <location>
        <begin position="125"/>
        <end position="154"/>
    </location>
</feature>
<comment type="similarity">
    <text evidence="2">Belongs to the acyltransferase 3 family.</text>
</comment>
<feature type="transmembrane region" description="Helical" evidence="7">
    <location>
        <begin position="259"/>
        <end position="279"/>
    </location>
</feature>
<feature type="transmembrane region" description="Helical" evidence="7">
    <location>
        <begin position="102"/>
        <end position="119"/>
    </location>
</feature>
<dbReference type="Proteomes" id="UP000777303">
    <property type="component" value="Unassembled WGS sequence"/>
</dbReference>
<evidence type="ECO:0000259" key="8">
    <source>
        <dbReference type="Pfam" id="PF01757"/>
    </source>
</evidence>
<dbReference type="GO" id="GO:0009246">
    <property type="term" value="P:enterobacterial common antigen biosynthetic process"/>
    <property type="evidence" value="ECO:0007669"/>
    <property type="project" value="TreeGrafter"/>
</dbReference>
<feature type="transmembrane region" description="Helical" evidence="7">
    <location>
        <begin position="332"/>
        <end position="353"/>
    </location>
</feature>
<name>A0A948TJ43_9LACO</name>
<evidence type="ECO:0000256" key="7">
    <source>
        <dbReference type="SAM" id="Phobius"/>
    </source>
</evidence>